<dbReference type="Proteomes" id="UP000002899">
    <property type="component" value="Chromosome II"/>
</dbReference>
<dbReference type="VEuPathDB" id="PiroplasmaDB:BMR1_02g01040"/>
<dbReference type="Pfam" id="PF08373">
    <property type="entry name" value="RAP"/>
    <property type="match status" value="1"/>
</dbReference>
<sequence length="829" mass="95348">MKITGRISIGCRFNHICKNAGHLLSHYYDIRIFCNSNTSNTSDGAKIEAKLVSILDNIKGQYDNLNIDCDRTIGNLSITNQNYLLEGIHNFALNTDKRVIYFGGKSFDVVELVQKISIVQLQNMSELIDKNNKDKLNELMRSSFKITKLLRYISSDELMCNLLKLRSNYYKLSDDLPKKLFLKALMDHMTLGKFVYDRGDNKSIDSYNELTTHIKSQFTKIFDTNFINTDDLITIVKLNSELCDHIKSFPSFVYKNCIKKLCKVKKLSEYQVDEIVQVIISKKFACSTRFMSLFIDNMRYDTLTKLSICELSTFSNYLSITYSNVKPSPRVIKYVDQSLKLKLLNGETNYLREIVNILYFLAKNTYTESESFPLAMSEWIKQDFLTSPAFDAFLDKLIWISLKFQYGNHEVIAKICEISRSNASNYTIIDVVKYLYSLSKYMTKSLKHQNYATCNNNLMNDNKNDGTNNQLLGSIQGYIMELKVIAWNRLNEMEDIQCLSNYLFAVTSTLNDFKIEDYRTIGDRILHLINLKHESVKGEAITQILWSFQKNNILHQQLIVTLSKNFARLLNDMNSGQISLCAQTLSTYSLLDEGLTLPLLEHSKKRLLALNKKGRTSIAEFTKLLSTIWACVTAGCIDKFPQSRGLIRDIFQNYHWQDFIRNSTISTKRQLVHVVIDADIGITNDNEKVSNSIDKRVLDDATNSCHNLDDMAMASISQYKVRRVLSGLNVSFLAESIITTGVVADFELKDRKITLEIDGPCHYNLICEGEALDTDICYGKTMYRYNGKTICRNRLFEKLGYKVISIPWFICHRQGLGDYIKRKLDNIDS</sequence>
<accession>A0A1R4AA45</accession>
<reference evidence="2 3" key="2">
    <citation type="journal article" date="2013" name="PLoS ONE">
        <title>Whole genome mapping and re-organization of the nuclear and mitochondrial genomes of Babesia microti isolates.</title>
        <authorList>
            <person name="Cornillot E."/>
            <person name="Dassouli A."/>
            <person name="Garg A."/>
            <person name="Pachikara N."/>
            <person name="Randazzo S."/>
            <person name="Depoix D."/>
            <person name="Carcy B."/>
            <person name="Delbecq S."/>
            <person name="Frutos R."/>
            <person name="Silva J.C."/>
            <person name="Sutton R."/>
            <person name="Krause P.J."/>
            <person name="Mamoun C.B."/>
        </authorList>
    </citation>
    <scope>NUCLEOTIDE SEQUENCE [LARGE SCALE GENOMIC DNA]</scope>
    <source>
        <strain evidence="2 3">RI</strain>
    </source>
</reference>
<dbReference type="PROSITE" id="PS51286">
    <property type="entry name" value="RAP"/>
    <property type="match status" value="1"/>
</dbReference>
<dbReference type="OrthoDB" id="392568at2759"/>
<reference evidence="2 3" key="1">
    <citation type="journal article" date="2012" name="Nucleic Acids Res.">
        <title>Sequencing of the smallest Apicomplexan genome from the human pathogen Babesia microti.</title>
        <authorList>
            <person name="Cornillot E."/>
            <person name="Hadj-Kaddour K."/>
            <person name="Dassouli A."/>
            <person name="Noel B."/>
            <person name="Ranwez V."/>
            <person name="Vacherie B."/>
            <person name="Augagneur Y."/>
            <person name="Bres V."/>
            <person name="Duclos A."/>
            <person name="Randazzo S."/>
            <person name="Carcy B."/>
            <person name="Debierre-Grockiego F."/>
            <person name="Delbecq S."/>
            <person name="Moubri-Menage K."/>
            <person name="Shams-Eldin H."/>
            <person name="Usmani-Brown S."/>
            <person name="Bringaud F."/>
            <person name="Wincker P."/>
            <person name="Vivares C.P."/>
            <person name="Schwarz R.T."/>
            <person name="Schetters T.P."/>
            <person name="Krause P.J."/>
            <person name="Gorenflot A."/>
            <person name="Berry V."/>
            <person name="Barbe V."/>
            <person name="Ben Mamoun C."/>
        </authorList>
    </citation>
    <scope>NUCLEOTIDE SEQUENCE [LARGE SCALE GENOMIC DNA]</scope>
    <source>
        <strain evidence="2 3">RI</strain>
    </source>
</reference>
<name>A0A1R4AA45_BABMR</name>
<feature type="domain" description="RAP" evidence="1">
    <location>
        <begin position="753"/>
        <end position="822"/>
    </location>
</feature>
<dbReference type="RefSeq" id="XP_021338077.1">
    <property type="nucleotide sequence ID" value="XM_021483119.1"/>
</dbReference>
<dbReference type="EMBL" id="FO082872">
    <property type="protein sequence ID" value="SJK85866.1"/>
    <property type="molecule type" value="Genomic_DNA"/>
</dbReference>
<organism evidence="2 3">
    <name type="scientific">Babesia microti (strain RI)</name>
    <dbReference type="NCBI Taxonomy" id="1133968"/>
    <lineage>
        <taxon>Eukaryota</taxon>
        <taxon>Sar</taxon>
        <taxon>Alveolata</taxon>
        <taxon>Apicomplexa</taxon>
        <taxon>Aconoidasida</taxon>
        <taxon>Piroplasmida</taxon>
        <taxon>Babesiidae</taxon>
        <taxon>Babesia</taxon>
    </lineage>
</organism>
<dbReference type="InterPro" id="IPR013584">
    <property type="entry name" value="RAP"/>
</dbReference>
<dbReference type="KEGG" id="bmic:BMR1_02g01040"/>
<evidence type="ECO:0000313" key="3">
    <source>
        <dbReference type="Proteomes" id="UP000002899"/>
    </source>
</evidence>
<reference evidence="2 3" key="3">
    <citation type="journal article" date="2016" name="Sci. Rep.">
        <title>Genome-wide diversity and gene expression profiling of Babesia microti isolates identify polymorphic genes that mediate host-pathogen interactions.</title>
        <authorList>
            <person name="Silva J.C."/>
            <person name="Cornillot E."/>
            <person name="McCracken C."/>
            <person name="Usmani-Brown S."/>
            <person name="Dwivedi A."/>
            <person name="Ifeonu O.O."/>
            <person name="Crabtree J."/>
            <person name="Gotia H.T."/>
            <person name="Virji A.Z."/>
            <person name="Reynes C."/>
            <person name="Colinge J."/>
            <person name="Kumar V."/>
            <person name="Lawres L."/>
            <person name="Pazzi J.E."/>
            <person name="Pablo J.V."/>
            <person name="Hung C."/>
            <person name="Brancato J."/>
            <person name="Kumari P."/>
            <person name="Orvis J."/>
            <person name="Tretina K."/>
            <person name="Chibucos M."/>
            <person name="Ott S."/>
            <person name="Sadzewicz L."/>
            <person name="Sengamalay N."/>
            <person name="Shetty A.C."/>
            <person name="Su Q."/>
            <person name="Tallon L."/>
            <person name="Fraser C.M."/>
            <person name="Frutos R."/>
            <person name="Molina D.M."/>
            <person name="Krause P.J."/>
            <person name="Ben Mamoun C."/>
        </authorList>
    </citation>
    <scope>NUCLEOTIDE SEQUENCE [LARGE SCALE GENOMIC DNA]</scope>
    <source>
        <strain evidence="2 3">RI</strain>
    </source>
</reference>
<evidence type="ECO:0000259" key="1">
    <source>
        <dbReference type="PROSITE" id="PS51286"/>
    </source>
</evidence>
<dbReference type="AlphaFoldDB" id="A0A1R4AA45"/>
<keyword evidence="3" id="KW-1185">Reference proteome</keyword>
<dbReference type="GeneID" id="24423996"/>
<protein>
    <recommendedName>
        <fullName evidence="1">RAP domain-containing protein</fullName>
    </recommendedName>
</protein>
<proteinExistence type="predicted"/>
<evidence type="ECO:0000313" key="2">
    <source>
        <dbReference type="EMBL" id="SJK85866.1"/>
    </source>
</evidence>